<proteinExistence type="predicted"/>
<keyword evidence="1" id="KW-1133">Transmembrane helix</keyword>
<evidence type="ECO:0000256" key="1">
    <source>
        <dbReference type="SAM" id="Phobius"/>
    </source>
</evidence>
<sequence length="250" mass="26699">MAYHLLALLVIGQGHRAVGAVKFIAAAVAVEKVGKPPAIEEQDHLLFLVQCRLDALLQRSADQGFLKGEVHHLDGGHASTGHPLGQVQGTYLSAVLHEAVGLEGWGCASHDQRRPFLLTTPLGDLPGMVAGGVPALIAVLMLLVEDDQTKIFKRGEDSTAGPDGKAHFTGYDALPLLQPLTGSKGGVKYRHLVGKPGGNLLGQLMSQRYFGNQIYNRFPLCYHSFGTAQEDFALAAAGHSVEIVHRLFAS</sequence>
<dbReference type="EMBL" id="VSSQ01003220">
    <property type="protein sequence ID" value="MPM19670.1"/>
    <property type="molecule type" value="Genomic_DNA"/>
</dbReference>
<name>A0A644XTX4_9ZZZZ</name>
<evidence type="ECO:0000313" key="2">
    <source>
        <dbReference type="EMBL" id="MPM19670.1"/>
    </source>
</evidence>
<reference evidence="2" key="1">
    <citation type="submission" date="2019-08" db="EMBL/GenBank/DDBJ databases">
        <authorList>
            <person name="Kucharzyk K."/>
            <person name="Murdoch R.W."/>
            <person name="Higgins S."/>
            <person name="Loffler F."/>
        </authorList>
    </citation>
    <scope>NUCLEOTIDE SEQUENCE</scope>
</reference>
<keyword evidence="1" id="KW-0472">Membrane</keyword>
<protein>
    <submittedName>
        <fullName evidence="2">Uncharacterized protein</fullName>
    </submittedName>
</protein>
<feature type="transmembrane region" description="Helical" evidence="1">
    <location>
        <begin position="125"/>
        <end position="144"/>
    </location>
</feature>
<gene>
    <name evidence="2" type="ORF">SDC9_66096</name>
</gene>
<comment type="caution">
    <text evidence="2">The sequence shown here is derived from an EMBL/GenBank/DDBJ whole genome shotgun (WGS) entry which is preliminary data.</text>
</comment>
<dbReference type="AlphaFoldDB" id="A0A644XTX4"/>
<organism evidence="2">
    <name type="scientific">bioreactor metagenome</name>
    <dbReference type="NCBI Taxonomy" id="1076179"/>
    <lineage>
        <taxon>unclassified sequences</taxon>
        <taxon>metagenomes</taxon>
        <taxon>ecological metagenomes</taxon>
    </lineage>
</organism>
<keyword evidence="1" id="KW-0812">Transmembrane</keyword>
<accession>A0A644XTX4</accession>